<proteinExistence type="predicted"/>
<protein>
    <submittedName>
        <fullName evidence="2">Uncharacterized protein</fullName>
    </submittedName>
</protein>
<feature type="transmembrane region" description="Helical" evidence="1">
    <location>
        <begin position="20"/>
        <end position="37"/>
    </location>
</feature>
<organism evidence="2 3">
    <name type="scientific">Variovorax boronicumulans</name>
    <dbReference type="NCBI Taxonomy" id="436515"/>
    <lineage>
        <taxon>Bacteria</taxon>
        <taxon>Pseudomonadati</taxon>
        <taxon>Pseudomonadota</taxon>
        <taxon>Betaproteobacteria</taxon>
        <taxon>Burkholderiales</taxon>
        <taxon>Comamonadaceae</taxon>
        <taxon>Variovorax</taxon>
    </lineage>
</organism>
<dbReference type="Proteomes" id="UP001242045">
    <property type="component" value="Unassembled WGS sequence"/>
</dbReference>
<keyword evidence="1" id="KW-0472">Membrane</keyword>
<evidence type="ECO:0000313" key="2">
    <source>
        <dbReference type="EMBL" id="MDP9895367.1"/>
    </source>
</evidence>
<feature type="transmembrane region" description="Helical" evidence="1">
    <location>
        <begin position="43"/>
        <end position="67"/>
    </location>
</feature>
<keyword evidence="1" id="KW-1133">Transmembrane helix</keyword>
<keyword evidence="1" id="KW-0812">Transmembrane</keyword>
<evidence type="ECO:0000313" key="3">
    <source>
        <dbReference type="Proteomes" id="UP001242045"/>
    </source>
</evidence>
<reference evidence="2" key="1">
    <citation type="submission" date="2023-07" db="EMBL/GenBank/DDBJ databases">
        <title>Sorghum-associated microbial communities from plants grown in Nebraska, USA.</title>
        <authorList>
            <person name="Schachtman D."/>
        </authorList>
    </citation>
    <scope>NUCLEOTIDE SEQUENCE</scope>
    <source>
        <strain evidence="2">DS3754</strain>
    </source>
</reference>
<evidence type="ECO:0000256" key="1">
    <source>
        <dbReference type="SAM" id="Phobius"/>
    </source>
</evidence>
<dbReference type="EMBL" id="JAUSRD010000012">
    <property type="protein sequence ID" value="MDP9895367.1"/>
    <property type="molecule type" value="Genomic_DNA"/>
</dbReference>
<accession>A0AAW8D2T6</accession>
<comment type="caution">
    <text evidence="2">The sequence shown here is derived from an EMBL/GenBank/DDBJ whole genome shotgun (WGS) entry which is preliminary data.</text>
</comment>
<dbReference type="RefSeq" id="WP_307686078.1">
    <property type="nucleotide sequence ID" value="NZ_JAUSRD010000012.1"/>
</dbReference>
<dbReference type="AlphaFoldDB" id="A0AAW8D2T6"/>
<sequence length="73" mass="8246">MKLIDDWHTVLRKAWSARLWWLAAAVQVAAFIVDLASNGPFSFWVKVSLQVLAVGLSLAGLYARIVLQRKLHE</sequence>
<gene>
    <name evidence="2" type="ORF">J2W31_004492</name>
</gene>
<name>A0AAW8D2T6_9BURK</name>